<reference evidence="1 2" key="1">
    <citation type="submission" date="2018-06" db="EMBL/GenBank/DDBJ databases">
        <title>A transcriptomic atlas of mushroom development highlights an independent origin of complex multicellularity.</title>
        <authorList>
            <consortium name="DOE Joint Genome Institute"/>
            <person name="Krizsan K."/>
            <person name="Almasi E."/>
            <person name="Merenyi Z."/>
            <person name="Sahu N."/>
            <person name="Viragh M."/>
            <person name="Koszo T."/>
            <person name="Mondo S."/>
            <person name="Kiss B."/>
            <person name="Balint B."/>
            <person name="Kues U."/>
            <person name="Barry K."/>
            <person name="Hegedus J.C."/>
            <person name="Henrissat B."/>
            <person name="Johnson J."/>
            <person name="Lipzen A."/>
            <person name="Ohm R."/>
            <person name="Nagy I."/>
            <person name="Pangilinan J."/>
            <person name="Yan J."/>
            <person name="Xiong Y."/>
            <person name="Grigoriev I.V."/>
            <person name="Hibbett D.S."/>
            <person name="Nagy L.G."/>
        </authorList>
    </citation>
    <scope>NUCLEOTIDE SEQUENCE [LARGE SCALE GENOMIC DNA]</scope>
    <source>
        <strain evidence="1 2">SZMC22713</strain>
    </source>
</reference>
<dbReference type="AlphaFoldDB" id="A0A4Y7PHC9"/>
<keyword evidence="2" id="KW-1185">Reference proteome</keyword>
<gene>
    <name evidence="1" type="ORF">BD410DRAFT_701655</name>
</gene>
<name>A0A4Y7PHC9_9AGAM</name>
<feature type="non-terminal residue" evidence="1">
    <location>
        <position position="1"/>
    </location>
</feature>
<protein>
    <submittedName>
        <fullName evidence="1">Uncharacterized protein</fullName>
    </submittedName>
</protein>
<accession>A0A4Y7PHC9</accession>
<evidence type="ECO:0000313" key="2">
    <source>
        <dbReference type="Proteomes" id="UP000294933"/>
    </source>
</evidence>
<evidence type="ECO:0000313" key="1">
    <source>
        <dbReference type="EMBL" id="TDL14232.1"/>
    </source>
</evidence>
<dbReference type="Proteomes" id="UP000294933">
    <property type="component" value="Unassembled WGS sequence"/>
</dbReference>
<feature type="non-terminal residue" evidence="1">
    <location>
        <position position="98"/>
    </location>
</feature>
<proteinExistence type="predicted"/>
<dbReference type="VEuPathDB" id="FungiDB:BD410DRAFT_701655"/>
<dbReference type="OrthoDB" id="2855870at2759"/>
<organism evidence="1 2">
    <name type="scientific">Rickenella mellea</name>
    <dbReference type="NCBI Taxonomy" id="50990"/>
    <lineage>
        <taxon>Eukaryota</taxon>
        <taxon>Fungi</taxon>
        <taxon>Dikarya</taxon>
        <taxon>Basidiomycota</taxon>
        <taxon>Agaricomycotina</taxon>
        <taxon>Agaricomycetes</taxon>
        <taxon>Hymenochaetales</taxon>
        <taxon>Rickenellaceae</taxon>
        <taxon>Rickenella</taxon>
    </lineage>
</organism>
<sequence length="98" mass="11384">EPRWLCSASTLQVKQHSSILLTFENPSDADRLLHTDRGAMMYGRFARASRYTDVKPVRQCRRCWSLDHPTSDCKRRDPACRLCAGNHHERQHNCAQCQ</sequence>
<dbReference type="EMBL" id="ML170367">
    <property type="protein sequence ID" value="TDL14232.1"/>
    <property type="molecule type" value="Genomic_DNA"/>
</dbReference>